<dbReference type="InterPro" id="IPR038694">
    <property type="entry name" value="DUF427_sf"/>
</dbReference>
<keyword evidence="3" id="KW-1185">Reference proteome</keyword>
<organism evidence="2 3">
    <name type="scientific">Acidiphilium iwatense</name>
    <dbReference type="NCBI Taxonomy" id="768198"/>
    <lineage>
        <taxon>Bacteria</taxon>
        <taxon>Pseudomonadati</taxon>
        <taxon>Pseudomonadota</taxon>
        <taxon>Alphaproteobacteria</taxon>
        <taxon>Acetobacterales</taxon>
        <taxon>Acidocellaceae</taxon>
        <taxon>Acidiphilium</taxon>
    </lineage>
</organism>
<evidence type="ECO:0000313" key="2">
    <source>
        <dbReference type="EMBL" id="MCF3946422.1"/>
    </source>
</evidence>
<protein>
    <submittedName>
        <fullName evidence="2">DUF427 domain-containing protein</fullName>
    </submittedName>
</protein>
<accession>A0ABS9DYB1</accession>
<sequence length="93" mass="10437">MVKAVWNETIIAESDATVMIEGNHYFPIESVRREVLRDSATTSRCPWKGTAHYYSIAVDGATNRDAAWYYPDPSAEAAEIKGRIAFWKGVRVA</sequence>
<dbReference type="PANTHER" id="PTHR34310:SF5">
    <property type="entry name" value="DUF427 DOMAIN PROTEIN (AFU_ORTHOLOGUE AFUA_3G02220)"/>
    <property type="match status" value="1"/>
</dbReference>
<feature type="domain" description="DUF427" evidence="1">
    <location>
        <begin position="2"/>
        <end position="88"/>
    </location>
</feature>
<dbReference type="Pfam" id="PF04248">
    <property type="entry name" value="NTP_transf_9"/>
    <property type="match status" value="1"/>
</dbReference>
<evidence type="ECO:0000259" key="1">
    <source>
        <dbReference type="Pfam" id="PF04248"/>
    </source>
</evidence>
<name>A0ABS9DYB1_9PROT</name>
<dbReference type="InterPro" id="IPR007361">
    <property type="entry name" value="DUF427"/>
</dbReference>
<proteinExistence type="predicted"/>
<comment type="caution">
    <text evidence="2">The sequence shown here is derived from an EMBL/GenBank/DDBJ whole genome shotgun (WGS) entry which is preliminary data.</text>
</comment>
<dbReference type="Proteomes" id="UP001521209">
    <property type="component" value="Unassembled WGS sequence"/>
</dbReference>
<dbReference type="Gene3D" id="2.170.150.40">
    <property type="entry name" value="Domain of unknown function (DUF427)"/>
    <property type="match status" value="1"/>
</dbReference>
<dbReference type="PANTHER" id="PTHR34310">
    <property type="entry name" value="DUF427 DOMAIN PROTEIN (AFU_ORTHOLOGUE AFUA_3G02220)"/>
    <property type="match status" value="1"/>
</dbReference>
<dbReference type="EMBL" id="JAKGBZ010000010">
    <property type="protein sequence ID" value="MCF3946422.1"/>
    <property type="molecule type" value="Genomic_DNA"/>
</dbReference>
<evidence type="ECO:0000313" key="3">
    <source>
        <dbReference type="Proteomes" id="UP001521209"/>
    </source>
</evidence>
<gene>
    <name evidence="2" type="ORF">L2A60_06955</name>
</gene>
<dbReference type="RefSeq" id="WP_235703659.1">
    <property type="nucleotide sequence ID" value="NZ_JAKGBZ010000010.1"/>
</dbReference>
<reference evidence="2 3" key="1">
    <citation type="submission" date="2022-01" db="EMBL/GenBank/DDBJ databases">
        <authorList>
            <person name="Won M."/>
            <person name="Kim S.-J."/>
            <person name="Kwon S.-W."/>
        </authorList>
    </citation>
    <scope>NUCLEOTIDE SEQUENCE [LARGE SCALE GENOMIC DNA]</scope>
    <source>
        <strain evidence="2 3">KCTC 23505</strain>
    </source>
</reference>